<accession>A0ABU4VF39</accession>
<keyword evidence="2" id="KW-1185">Reference proteome</keyword>
<evidence type="ECO:0000313" key="1">
    <source>
        <dbReference type="EMBL" id="MDX8150414.1"/>
    </source>
</evidence>
<dbReference type="Proteomes" id="UP001277761">
    <property type="component" value="Unassembled WGS sequence"/>
</dbReference>
<sequence>MDRAAPDVRRPFEDFLLALARGRDVPLERSEATRIVEGVLHLASGATAEQLELASTLLEQLGRRERGHRPTPRRRGR</sequence>
<proteinExistence type="predicted"/>
<gene>
    <name evidence="1" type="ORF">SK069_02310</name>
</gene>
<name>A0ABU4VF39_9ACTN</name>
<evidence type="ECO:0000313" key="2">
    <source>
        <dbReference type="Proteomes" id="UP001277761"/>
    </source>
</evidence>
<protein>
    <submittedName>
        <fullName evidence="1">Uncharacterized protein</fullName>
    </submittedName>
</protein>
<dbReference type="EMBL" id="JAXAVX010000001">
    <property type="protein sequence ID" value="MDX8150414.1"/>
    <property type="molecule type" value="Genomic_DNA"/>
</dbReference>
<reference evidence="1 2" key="1">
    <citation type="submission" date="2023-11" db="EMBL/GenBank/DDBJ databases">
        <authorList>
            <person name="Xu M."/>
            <person name="Jiang T."/>
        </authorList>
    </citation>
    <scope>NUCLEOTIDE SEQUENCE [LARGE SCALE GENOMIC DNA]</scope>
    <source>
        <strain evidence="1 2">SD</strain>
    </source>
</reference>
<comment type="caution">
    <text evidence="1">The sequence shown here is derived from an EMBL/GenBank/DDBJ whole genome shotgun (WGS) entry which is preliminary data.</text>
</comment>
<dbReference type="RefSeq" id="WP_319952562.1">
    <property type="nucleotide sequence ID" value="NZ_JAXAVX010000001.1"/>
</dbReference>
<organism evidence="1 2">
    <name type="scientific">Patulibacter brassicae</name>
    <dbReference type="NCBI Taxonomy" id="1705717"/>
    <lineage>
        <taxon>Bacteria</taxon>
        <taxon>Bacillati</taxon>
        <taxon>Actinomycetota</taxon>
        <taxon>Thermoleophilia</taxon>
        <taxon>Solirubrobacterales</taxon>
        <taxon>Patulibacteraceae</taxon>
        <taxon>Patulibacter</taxon>
    </lineage>
</organism>